<evidence type="ECO:0000256" key="3">
    <source>
        <dbReference type="ARBA" id="ARBA00022741"/>
    </source>
</evidence>
<evidence type="ECO:0000256" key="1">
    <source>
        <dbReference type="ARBA" id="ARBA00004202"/>
    </source>
</evidence>
<proteinExistence type="predicted"/>
<evidence type="ECO:0000313" key="8">
    <source>
        <dbReference type="Proteomes" id="UP000469185"/>
    </source>
</evidence>
<accession>A0A6N9YQ02</accession>
<evidence type="ECO:0000259" key="6">
    <source>
        <dbReference type="PROSITE" id="PS50893"/>
    </source>
</evidence>
<dbReference type="PROSITE" id="PS50893">
    <property type="entry name" value="ABC_TRANSPORTER_2"/>
    <property type="match status" value="1"/>
</dbReference>
<keyword evidence="2" id="KW-0813">Transport</keyword>
<keyword evidence="4 7" id="KW-0067">ATP-binding</keyword>
<organism evidence="7 8">
    <name type="scientific">Phytoactinopolyspora alkaliphila</name>
    <dbReference type="NCBI Taxonomy" id="1783498"/>
    <lineage>
        <taxon>Bacteria</taxon>
        <taxon>Bacillati</taxon>
        <taxon>Actinomycetota</taxon>
        <taxon>Actinomycetes</taxon>
        <taxon>Jiangellales</taxon>
        <taxon>Jiangellaceae</taxon>
        <taxon>Phytoactinopolyspora</taxon>
    </lineage>
</organism>
<dbReference type="CDD" id="cd03230">
    <property type="entry name" value="ABC_DR_subfamily_A"/>
    <property type="match status" value="1"/>
</dbReference>
<protein>
    <submittedName>
        <fullName evidence="7">ABC transporter ATP-binding protein</fullName>
    </submittedName>
</protein>
<dbReference type="GO" id="GO:0005886">
    <property type="term" value="C:plasma membrane"/>
    <property type="evidence" value="ECO:0007669"/>
    <property type="project" value="UniProtKB-SubCell"/>
</dbReference>
<evidence type="ECO:0000256" key="4">
    <source>
        <dbReference type="ARBA" id="ARBA00022840"/>
    </source>
</evidence>
<evidence type="ECO:0000256" key="2">
    <source>
        <dbReference type="ARBA" id="ARBA00022448"/>
    </source>
</evidence>
<evidence type="ECO:0000313" key="7">
    <source>
        <dbReference type="EMBL" id="NED97044.1"/>
    </source>
</evidence>
<dbReference type="SMART" id="SM00382">
    <property type="entry name" value="AAA"/>
    <property type="match status" value="1"/>
</dbReference>
<keyword evidence="3" id="KW-0547">Nucleotide-binding</keyword>
<feature type="domain" description="ABC transporter" evidence="6">
    <location>
        <begin position="5"/>
        <end position="230"/>
    </location>
</feature>
<dbReference type="SUPFAM" id="SSF52540">
    <property type="entry name" value="P-loop containing nucleoside triphosphate hydrolases"/>
    <property type="match status" value="1"/>
</dbReference>
<evidence type="ECO:0000256" key="5">
    <source>
        <dbReference type="ARBA" id="ARBA00023251"/>
    </source>
</evidence>
<gene>
    <name evidence="7" type="ORF">G1H11_17210</name>
</gene>
<dbReference type="GO" id="GO:0005524">
    <property type="term" value="F:ATP binding"/>
    <property type="evidence" value="ECO:0007669"/>
    <property type="project" value="UniProtKB-KW"/>
</dbReference>
<dbReference type="GO" id="GO:0016887">
    <property type="term" value="F:ATP hydrolysis activity"/>
    <property type="evidence" value="ECO:0007669"/>
    <property type="project" value="InterPro"/>
</dbReference>
<dbReference type="PANTHER" id="PTHR42711:SF16">
    <property type="entry name" value="ABC TRANSPORTER ATP-BINDING PROTEIN"/>
    <property type="match status" value="1"/>
</dbReference>
<dbReference type="Pfam" id="PF00005">
    <property type="entry name" value="ABC_tran"/>
    <property type="match status" value="1"/>
</dbReference>
<reference evidence="7 8" key="1">
    <citation type="submission" date="2020-02" db="EMBL/GenBank/DDBJ databases">
        <authorList>
            <person name="Li X.-J."/>
            <person name="Feng X.-M."/>
        </authorList>
    </citation>
    <scope>NUCLEOTIDE SEQUENCE [LARGE SCALE GENOMIC DNA]</scope>
    <source>
        <strain evidence="7 8">CGMCC 4.7225</strain>
    </source>
</reference>
<dbReference type="AlphaFoldDB" id="A0A6N9YQ02"/>
<sequence>MNTVISVEHLRKTYGDVIAIDDVSFEVRHGEVFGILGSNGAGKTTTVEILQGLRARTGGRLEVLGLDPGRETDRLRRRIGSQLQSSALPERLRVIEAVRLFARLRDEPVDVDGAIQAWGLEPLRNRPFGVLSGGERQRLFVALALLGDPELVLLDELTTGLDPTARRATWELVRQMRDRGATVVLVTHFMEEAEALCDRVAVMDAGRVVACDTPHALTARQGGPVTITFSAIDGHDPRSLLTVPGVASVDVDGGRVSVTGHSTAAARVAAALIGQGVTPTDYRTHYPSLEDVFLTLTGRQPSEGEAT</sequence>
<keyword evidence="8" id="KW-1185">Reference proteome</keyword>
<dbReference type="PANTHER" id="PTHR42711">
    <property type="entry name" value="ABC TRANSPORTER ATP-BINDING PROTEIN"/>
    <property type="match status" value="1"/>
</dbReference>
<comment type="caution">
    <text evidence="7">The sequence shown here is derived from an EMBL/GenBank/DDBJ whole genome shotgun (WGS) entry which is preliminary data.</text>
</comment>
<dbReference type="GO" id="GO:0046677">
    <property type="term" value="P:response to antibiotic"/>
    <property type="evidence" value="ECO:0007669"/>
    <property type="project" value="UniProtKB-KW"/>
</dbReference>
<keyword evidence="5" id="KW-0046">Antibiotic resistance</keyword>
<name>A0A6N9YQ02_9ACTN</name>
<dbReference type="EMBL" id="JAAGOB010000009">
    <property type="protein sequence ID" value="NED97044.1"/>
    <property type="molecule type" value="Genomic_DNA"/>
</dbReference>
<dbReference type="Proteomes" id="UP000469185">
    <property type="component" value="Unassembled WGS sequence"/>
</dbReference>
<comment type="subcellular location">
    <subcellularLocation>
        <location evidence="1">Cell membrane</location>
        <topology evidence="1">Peripheral membrane protein</topology>
    </subcellularLocation>
</comment>
<dbReference type="InterPro" id="IPR050763">
    <property type="entry name" value="ABC_transporter_ATP-binding"/>
</dbReference>
<dbReference type="Gene3D" id="3.40.50.300">
    <property type="entry name" value="P-loop containing nucleotide triphosphate hydrolases"/>
    <property type="match status" value="1"/>
</dbReference>
<dbReference type="PROSITE" id="PS00211">
    <property type="entry name" value="ABC_TRANSPORTER_1"/>
    <property type="match status" value="1"/>
</dbReference>
<dbReference type="InterPro" id="IPR017871">
    <property type="entry name" value="ABC_transporter-like_CS"/>
</dbReference>
<dbReference type="RefSeq" id="WP_163819822.1">
    <property type="nucleotide sequence ID" value="NZ_JAAGOB010000009.1"/>
</dbReference>
<dbReference type="InterPro" id="IPR003439">
    <property type="entry name" value="ABC_transporter-like_ATP-bd"/>
</dbReference>
<dbReference type="InterPro" id="IPR003593">
    <property type="entry name" value="AAA+_ATPase"/>
</dbReference>
<dbReference type="InterPro" id="IPR027417">
    <property type="entry name" value="P-loop_NTPase"/>
</dbReference>